<dbReference type="RefSeq" id="XP_065652641.1">
    <property type="nucleotide sequence ID" value="XM_065796569.1"/>
</dbReference>
<keyword evidence="3" id="KW-1185">Reference proteome</keyword>
<sequence>MESTHNKEKNVFKTHNNKKPSGAQYRKRKAEKVDNLKKNYKKLENYFTSENSDCNKIKEGENVAHVLSDTSTSDEEDGIVLVGNVHYDEKDIDNENDDGQDGDVNDRTKETAIIYSDCGLWPIHRKFQFVDYVINIGAIQVNLDTYPRDNRRRHFSNAYYNRKLSNDEVISRRWLVYSISKDAVFCFCCKLFDFNMNLKLNGNGFNKWNNLTEALKTHENSKSHRNAYQLRIETEIRMKAGKTIDKQEQKLIEKGSLRWQSVLERLMNITLYLATNNMAFRGSSDKLYAVSKGKFLGLVQLLAKFDPIMLNHVTLALKGDISDHYCGKTIQNEMIDIMASKLTNIIIFKALKSTYYSIIADCTPDVSHKKQLSLTIRIVNISEYPIKINEHFLGFFNVNNTTGLGLTEILMGALKDFGMNISFCREQGYDNGANMKGKKIGLQKRILDLNSLAFYLPCGSHSLNLVICDAAQSSLNSINVFGIIQRLFTLFSASTSRWNVLSSHTTNFTLKRLCDTRWEAKIESLKAIRYQISSVHNALITIYETETKTLDIAHEAQTLAEQLKDYSFLVSLIAWYNVLFQINVVSKAMQAKDMDLVQCAEILKKCITFLENYRTFGFKQATTDAKDLAEDLNIDPIFKPLKRERRVKRHYDEIAADEPIQNPVKKLEVTFFNPLLDTCLSSINERFNEQLNEYVNIWSFLFNLDNLPIKNELLKLGKQLQEKLTVNTKSEIDGALLCDELISVQFFIKDKLSNVENEINTKEIQELYSNTWIVLRILLIIPVTVASGERSFSKLKLIKTYLRNTMLQDRLNSLSMLSIEQEIAENLDFSSFIRDFADKKARKVAF</sequence>
<feature type="region of interest" description="Disordered" evidence="1">
    <location>
        <begin position="1"/>
        <end position="31"/>
    </location>
</feature>
<proteinExistence type="predicted"/>
<feature type="compositionally biased region" description="Basic and acidic residues" evidence="1">
    <location>
        <begin position="1"/>
        <end position="11"/>
    </location>
</feature>
<accession>A0ABM4BU04</accession>
<evidence type="ECO:0000313" key="3">
    <source>
        <dbReference type="Proteomes" id="UP001652625"/>
    </source>
</evidence>
<dbReference type="InterPro" id="IPR008906">
    <property type="entry name" value="HATC_C_dom"/>
</dbReference>
<dbReference type="GeneID" id="136079895"/>
<gene>
    <name evidence="4" type="primary">LOC136079895</name>
</gene>
<organism evidence="3 4">
    <name type="scientific">Hydra vulgaris</name>
    <name type="common">Hydra</name>
    <name type="synonym">Hydra attenuata</name>
    <dbReference type="NCBI Taxonomy" id="6087"/>
    <lineage>
        <taxon>Eukaryota</taxon>
        <taxon>Metazoa</taxon>
        <taxon>Cnidaria</taxon>
        <taxon>Hydrozoa</taxon>
        <taxon>Hydroidolina</taxon>
        <taxon>Anthoathecata</taxon>
        <taxon>Aplanulata</taxon>
        <taxon>Hydridae</taxon>
        <taxon>Hydra</taxon>
    </lineage>
</organism>
<dbReference type="Proteomes" id="UP001652625">
    <property type="component" value="Chromosome 04"/>
</dbReference>
<feature type="domain" description="TTF-type" evidence="2">
    <location>
        <begin position="160"/>
        <end position="242"/>
    </location>
</feature>
<dbReference type="PANTHER" id="PTHR45749:SF35">
    <property type="entry name" value="AC-LIKE TRANSPOSASE-RELATED"/>
    <property type="match status" value="1"/>
</dbReference>
<dbReference type="InterPro" id="IPR025398">
    <property type="entry name" value="DUF4371"/>
</dbReference>
<dbReference type="SUPFAM" id="SSF53098">
    <property type="entry name" value="Ribonuclease H-like"/>
    <property type="match status" value="1"/>
</dbReference>
<dbReference type="InterPro" id="IPR012337">
    <property type="entry name" value="RNaseH-like_sf"/>
</dbReference>
<evidence type="ECO:0000313" key="4">
    <source>
        <dbReference type="RefSeq" id="XP_065652641.1"/>
    </source>
</evidence>
<dbReference type="SMART" id="SM00597">
    <property type="entry name" value="ZnF_TTF"/>
    <property type="match status" value="1"/>
</dbReference>
<reference evidence="4" key="1">
    <citation type="submission" date="2025-08" db="UniProtKB">
        <authorList>
            <consortium name="RefSeq"/>
        </authorList>
    </citation>
    <scope>IDENTIFICATION</scope>
</reference>
<name>A0ABM4BU04_HYDVU</name>
<dbReference type="Pfam" id="PF14291">
    <property type="entry name" value="DUF4371"/>
    <property type="match status" value="1"/>
</dbReference>
<dbReference type="InterPro" id="IPR006580">
    <property type="entry name" value="Znf_TTF"/>
</dbReference>
<dbReference type="Pfam" id="PF05699">
    <property type="entry name" value="Dimer_Tnp_hAT"/>
    <property type="match status" value="1"/>
</dbReference>
<dbReference type="PANTHER" id="PTHR45749">
    <property type="match status" value="1"/>
</dbReference>
<evidence type="ECO:0000256" key="1">
    <source>
        <dbReference type="SAM" id="MobiDB-lite"/>
    </source>
</evidence>
<evidence type="ECO:0000259" key="2">
    <source>
        <dbReference type="SMART" id="SM00597"/>
    </source>
</evidence>
<protein>
    <submittedName>
        <fullName evidence="4">LOW QUALITY PROTEIN: zinc finger MYM-type protein 1-like</fullName>
    </submittedName>
</protein>